<dbReference type="InterPro" id="IPR004977">
    <property type="entry name" value="Ribosomal_eS25"/>
</dbReference>
<proteinExistence type="inferred from homology"/>
<evidence type="ECO:0000256" key="3">
    <source>
        <dbReference type="ARBA" id="ARBA00023274"/>
    </source>
</evidence>
<feature type="compositionally biased region" description="Basic and acidic residues" evidence="5">
    <location>
        <begin position="1"/>
        <end position="10"/>
    </location>
</feature>
<comment type="similarity">
    <text evidence="1 4">Belongs to the eukaryotic ribosomal protein eS25 family.</text>
</comment>
<feature type="region of interest" description="Disordered" evidence="5">
    <location>
        <begin position="1"/>
        <end position="36"/>
    </location>
</feature>
<dbReference type="Gene3D" id="3.30.63.20">
    <property type="match status" value="1"/>
</dbReference>
<accession>A0ABQ7I026</accession>
<dbReference type="Pfam" id="PF03297">
    <property type="entry name" value="Ribosomal_S25"/>
    <property type="match status" value="1"/>
</dbReference>
<evidence type="ECO:0000256" key="2">
    <source>
        <dbReference type="ARBA" id="ARBA00022980"/>
    </source>
</evidence>
<evidence type="ECO:0000313" key="6">
    <source>
        <dbReference type="EMBL" id="KAF7683723.1"/>
    </source>
</evidence>
<keyword evidence="2 4" id="KW-0689">Ribosomal protein</keyword>
<keyword evidence="7" id="KW-1185">Reference proteome</keyword>
<dbReference type="Proteomes" id="UP001516464">
    <property type="component" value="Unassembled WGS sequence"/>
</dbReference>
<organism evidence="6 7">
    <name type="scientific">Astathelohania contejeani</name>
    <dbReference type="NCBI Taxonomy" id="164912"/>
    <lineage>
        <taxon>Eukaryota</taxon>
        <taxon>Fungi</taxon>
        <taxon>Fungi incertae sedis</taxon>
        <taxon>Microsporidia</taxon>
        <taxon>Astathelohaniidae</taxon>
        <taxon>Astathelohania</taxon>
    </lineage>
</organism>
<gene>
    <name evidence="6" type="primary">RPS25-1</name>
    <name evidence="6" type="ORF">TCON_1071</name>
</gene>
<sequence length="135" mass="14728">MVKKVQESKAAKLSKIQKTSSKEKKKWGGNKASDTTRRAVCADVELKNRIAKDCSNMSIVTKTTLGEKYKLNLGLAEKYLKFLCESGVLVLLSKGRGLNIYTSAAKAAAKAQMEEKTVPVVECSENGWGEQEIAA</sequence>
<evidence type="ECO:0000313" key="7">
    <source>
        <dbReference type="Proteomes" id="UP001516464"/>
    </source>
</evidence>
<evidence type="ECO:0000256" key="5">
    <source>
        <dbReference type="SAM" id="MobiDB-lite"/>
    </source>
</evidence>
<keyword evidence="3 4" id="KW-0687">Ribonucleoprotein</keyword>
<dbReference type="GO" id="GO:0005840">
    <property type="term" value="C:ribosome"/>
    <property type="evidence" value="ECO:0007669"/>
    <property type="project" value="UniProtKB-KW"/>
</dbReference>
<reference evidence="6 7" key="1">
    <citation type="submission" date="2019-01" db="EMBL/GenBank/DDBJ databases">
        <title>Genomes sequencing and comparative genomics of infectious freshwater microsporidia, Cucumispora dikerogammari and Thelohania contejeani.</title>
        <authorList>
            <person name="Cormier A."/>
            <person name="Giraud I."/>
            <person name="Wattier R."/>
            <person name="Teixeira M."/>
            <person name="Grandjean F."/>
            <person name="Rigaud T."/>
            <person name="Cordaux R."/>
        </authorList>
    </citation>
    <scope>NUCLEOTIDE SEQUENCE [LARGE SCALE GENOMIC DNA]</scope>
    <source>
        <strain evidence="6">T1</strain>
        <tissue evidence="6">Spores</tissue>
    </source>
</reference>
<dbReference type="EMBL" id="SBIQ01000058">
    <property type="protein sequence ID" value="KAF7683723.1"/>
    <property type="molecule type" value="Genomic_DNA"/>
</dbReference>
<evidence type="ECO:0000256" key="1">
    <source>
        <dbReference type="ARBA" id="ARBA00009106"/>
    </source>
</evidence>
<comment type="caution">
    <text evidence="6">The sequence shown here is derived from an EMBL/GenBank/DDBJ whole genome shotgun (WGS) entry which is preliminary data.</text>
</comment>
<evidence type="ECO:0000256" key="4">
    <source>
        <dbReference type="RuleBase" id="RU366057"/>
    </source>
</evidence>
<name>A0ABQ7I026_9MICR</name>
<protein>
    <recommendedName>
        <fullName evidence="4">40S ribosomal protein S25</fullName>
    </recommendedName>
</protein>